<gene>
    <name evidence="2" type="ORF">VitviT2T_030297</name>
</gene>
<feature type="region of interest" description="Disordered" evidence="1">
    <location>
        <begin position="75"/>
        <end position="107"/>
    </location>
</feature>
<name>A0ABY9E1C4_VITVI</name>
<accession>A0ABY9E1C4</accession>
<dbReference type="Proteomes" id="UP001227230">
    <property type="component" value="Chromosome 19"/>
</dbReference>
<evidence type="ECO:0000313" key="2">
    <source>
        <dbReference type="EMBL" id="WKA12956.1"/>
    </source>
</evidence>
<protein>
    <recommendedName>
        <fullName evidence="4">Retrovirus-related Pol polyprotein from transposon TNT 1-94</fullName>
    </recommendedName>
</protein>
<organism evidence="2 3">
    <name type="scientific">Vitis vinifera</name>
    <name type="common">Grape</name>
    <dbReference type="NCBI Taxonomy" id="29760"/>
    <lineage>
        <taxon>Eukaryota</taxon>
        <taxon>Viridiplantae</taxon>
        <taxon>Streptophyta</taxon>
        <taxon>Embryophyta</taxon>
        <taxon>Tracheophyta</taxon>
        <taxon>Spermatophyta</taxon>
        <taxon>Magnoliopsida</taxon>
        <taxon>eudicotyledons</taxon>
        <taxon>Gunneridae</taxon>
        <taxon>Pentapetalae</taxon>
        <taxon>rosids</taxon>
        <taxon>Vitales</taxon>
        <taxon>Vitaceae</taxon>
        <taxon>Viteae</taxon>
        <taxon>Vitis</taxon>
    </lineage>
</organism>
<dbReference type="Pfam" id="PF14223">
    <property type="entry name" value="Retrotran_gag_2"/>
    <property type="match status" value="1"/>
</dbReference>
<evidence type="ECO:0000256" key="1">
    <source>
        <dbReference type="SAM" id="MobiDB-lite"/>
    </source>
</evidence>
<keyword evidence="3" id="KW-1185">Reference proteome</keyword>
<reference evidence="2 3" key="1">
    <citation type="journal article" date="2023" name="Hortic Res">
        <title>The complete reference genome for grapevine (Vitis vinifera L.) genetics and breeding.</title>
        <authorList>
            <person name="Shi X."/>
            <person name="Cao S."/>
            <person name="Wang X."/>
            <person name="Huang S."/>
            <person name="Wang Y."/>
            <person name="Liu Z."/>
            <person name="Liu W."/>
            <person name="Leng X."/>
            <person name="Peng Y."/>
            <person name="Wang N."/>
            <person name="Wang Y."/>
            <person name="Ma Z."/>
            <person name="Xu X."/>
            <person name="Zhang F."/>
            <person name="Xue H."/>
            <person name="Zhong H."/>
            <person name="Wang Y."/>
            <person name="Zhang K."/>
            <person name="Velt A."/>
            <person name="Avia K."/>
            <person name="Holtgrawe D."/>
            <person name="Grimplet J."/>
            <person name="Matus J.T."/>
            <person name="Ware D."/>
            <person name="Wu X."/>
            <person name="Wang H."/>
            <person name="Liu C."/>
            <person name="Fang Y."/>
            <person name="Rustenholz C."/>
            <person name="Cheng Z."/>
            <person name="Xiao H."/>
            <person name="Zhou Y."/>
        </authorList>
    </citation>
    <scope>NUCLEOTIDE SEQUENCE [LARGE SCALE GENOMIC DNA]</scope>
    <source>
        <strain evidence="3">cv. Pinot noir / PN40024</strain>
        <tissue evidence="2">Leaf</tissue>
    </source>
</reference>
<dbReference type="EMBL" id="CP126666">
    <property type="protein sequence ID" value="WKA12956.1"/>
    <property type="molecule type" value="Genomic_DNA"/>
</dbReference>
<proteinExistence type="predicted"/>
<evidence type="ECO:0000313" key="3">
    <source>
        <dbReference type="Proteomes" id="UP001227230"/>
    </source>
</evidence>
<sequence length="174" mass="20276">MTPSMSIEEHLDHFNKIILDLENIDITVSNENKSILLLTSLDASYTNLKEAIMYGRDSLTFDEVQSILHVRELQKQEESKDESGEGLNIKDRFDKREKNGKNSRDRSKCKTKKFNYFIYHKEGYFKKDCPDRRQNTIKKTMILDGYDNAKVLNVVEVDSGKEWIPDSGCSFHML</sequence>
<evidence type="ECO:0008006" key="4">
    <source>
        <dbReference type="Google" id="ProtNLM"/>
    </source>
</evidence>